<sequence>MEDQKNQKPARIPPPAQRKDGIQRYPAGYLLARVGSQIGHGFPAHGFVPAQKVFEDACLKLGVLYAGQGETVQAEEILRRALAMDPHSESICLELLRLLMAQGMRSKALCLYNRFQKNFEQELGIKIDGRLTEAVHPQSAG</sequence>
<feature type="repeat" description="TPR" evidence="1">
    <location>
        <begin position="55"/>
        <end position="88"/>
    </location>
</feature>
<evidence type="ECO:0000313" key="5">
    <source>
        <dbReference type="Proteomes" id="UP000004416"/>
    </source>
</evidence>
<dbReference type="RefSeq" id="WP_005814586.1">
    <property type="nucleotide sequence ID" value="NZ_JH414482.1"/>
</dbReference>
<dbReference type="InterPro" id="IPR019734">
    <property type="entry name" value="TPR_rpt"/>
</dbReference>
<protein>
    <submittedName>
        <fullName evidence="4">Tetratricopeptide repeat protein</fullName>
    </submittedName>
</protein>
<comment type="caution">
    <text evidence="4">The sequence shown here is derived from an EMBL/GenBank/DDBJ whole genome shotgun (WGS) entry which is preliminary data.</text>
</comment>
<proteinExistence type="predicted"/>
<accession>G9XRZ5</accession>
<keyword evidence="1" id="KW-0802">TPR repeat</keyword>
<dbReference type="Gene3D" id="1.25.40.10">
    <property type="entry name" value="Tetratricopeptide repeat domain"/>
    <property type="match status" value="1"/>
</dbReference>
<organism evidence="4 5">
    <name type="scientific">Desulfitobacterium hafniense DP7</name>
    <dbReference type="NCBI Taxonomy" id="537010"/>
    <lineage>
        <taxon>Bacteria</taxon>
        <taxon>Bacillati</taxon>
        <taxon>Bacillota</taxon>
        <taxon>Clostridia</taxon>
        <taxon>Eubacteriales</taxon>
        <taxon>Desulfitobacteriaceae</taxon>
        <taxon>Desulfitobacterium</taxon>
    </lineage>
</organism>
<dbReference type="InterPro" id="IPR005158">
    <property type="entry name" value="BTAD"/>
</dbReference>
<dbReference type="Pfam" id="PF03704">
    <property type="entry name" value="BTAD"/>
    <property type="match status" value="1"/>
</dbReference>
<dbReference type="PROSITE" id="PS50005">
    <property type="entry name" value="TPR"/>
    <property type="match status" value="1"/>
</dbReference>
<evidence type="ECO:0000256" key="1">
    <source>
        <dbReference type="PROSITE-ProRule" id="PRU00339"/>
    </source>
</evidence>
<dbReference type="InterPro" id="IPR011990">
    <property type="entry name" value="TPR-like_helical_dom_sf"/>
</dbReference>
<reference evidence="4 5" key="1">
    <citation type="submission" date="2011-08" db="EMBL/GenBank/DDBJ databases">
        <authorList>
            <person name="Weinstock G."/>
            <person name="Sodergren E."/>
            <person name="Clifton S."/>
            <person name="Fulton L."/>
            <person name="Fulton B."/>
            <person name="Courtney L."/>
            <person name="Fronick C."/>
            <person name="Harrison M."/>
            <person name="Strong C."/>
            <person name="Farmer C."/>
            <person name="Delahaunty K."/>
            <person name="Markovic C."/>
            <person name="Hall O."/>
            <person name="Minx P."/>
            <person name="Tomlinson C."/>
            <person name="Mitreva M."/>
            <person name="Hou S."/>
            <person name="Chen J."/>
            <person name="Wollam A."/>
            <person name="Pepin K.H."/>
            <person name="Johnson M."/>
            <person name="Bhonagiri V."/>
            <person name="Zhang X."/>
            <person name="Suruliraj S."/>
            <person name="Warren W."/>
            <person name="Chinwalla A."/>
            <person name="Mardis E.R."/>
            <person name="Wilson R.K."/>
        </authorList>
    </citation>
    <scope>NUCLEOTIDE SEQUENCE [LARGE SCALE GENOMIC DNA]</scope>
    <source>
        <strain evidence="4 5">DP7</strain>
    </source>
</reference>
<feature type="region of interest" description="Disordered" evidence="2">
    <location>
        <begin position="1"/>
        <end position="20"/>
    </location>
</feature>
<evidence type="ECO:0000256" key="2">
    <source>
        <dbReference type="SAM" id="MobiDB-lite"/>
    </source>
</evidence>
<dbReference type="HOGENOM" id="CLU_1822252_0_0_9"/>
<evidence type="ECO:0000259" key="3">
    <source>
        <dbReference type="Pfam" id="PF03704"/>
    </source>
</evidence>
<dbReference type="SUPFAM" id="SSF48452">
    <property type="entry name" value="TPR-like"/>
    <property type="match status" value="1"/>
</dbReference>
<evidence type="ECO:0000313" key="4">
    <source>
        <dbReference type="EMBL" id="EHL05523.1"/>
    </source>
</evidence>
<name>G9XRZ5_DESHA</name>
<gene>
    <name evidence="4" type="ORF">HMPREF0322_03743</name>
</gene>
<dbReference type="Proteomes" id="UP000004416">
    <property type="component" value="Unassembled WGS sequence"/>
</dbReference>
<dbReference type="AlphaFoldDB" id="G9XRZ5"/>
<dbReference type="EMBL" id="AFZX01000096">
    <property type="protein sequence ID" value="EHL05523.1"/>
    <property type="molecule type" value="Genomic_DNA"/>
</dbReference>
<feature type="domain" description="Bacterial transcriptional activator" evidence="3">
    <location>
        <begin position="67"/>
        <end position="133"/>
    </location>
</feature>
<dbReference type="PATRIC" id="fig|537010.4.peg.3506"/>